<dbReference type="EMBL" id="CP130956">
    <property type="protein sequence ID" value="WLF52292.1"/>
    <property type="molecule type" value="Genomic_DNA"/>
</dbReference>
<dbReference type="PANTHER" id="PTHR33930:SF2">
    <property type="entry name" value="BLR3452 PROTEIN"/>
    <property type="match status" value="1"/>
</dbReference>
<dbReference type="Proteomes" id="UP001231166">
    <property type="component" value="Plasmid pRho-VOC14-L"/>
</dbReference>
<dbReference type="PANTHER" id="PTHR33930">
    <property type="entry name" value="ALKYL HYDROPEROXIDE REDUCTASE AHPD"/>
    <property type="match status" value="1"/>
</dbReference>
<dbReference type="AlphaFoldDB" id="A0AAX3YSA7"/>
<evidence type="ECO:0000313" key="3">
    <source>
        <dbReference type="EMBL" id="WLF52292.1"/>
    </source>
</evidence>
<reference evidence="3" key="2">
    <citation type="submission" date="2023-07" db="EMBL/GenBank/DDBJ databases">
        <title>Genomic analysis of Rhodococcus opacus VOC-14 with glycol ethers degradation activity.</title>
        <authorList>
            <person name="Narkevich D.A."/>
            <person name="Hlushen A.M."/>
            <person name="Akhremchuk A.E."/>
            <person name="Sikolenko M.A."/>
            <person name="Valentovich L.N."/>
        </authorList>
    </citation>
    <scope>NUCLEOTIDE SEQUENCE</scope>
    <source>
        <strain evidence="3">VOC-14</strain>
        <plasmid evidence="3">pRho-VOC14-L</plasmid>
    </source>
</reference>
<feature type="domain" description="Carboxymuconolactone decarboxylase-like" evidence="1">
    <location>
        <begin position="18"/>
        <end position="100"/>
    </location>
</feature>
<gene>
    <name evidence="2" type="ORF">O4328_42340</name>
    <name evidence="3" type="ORF">Q5707_43655</name>
</gene>
<dbReference type="Gene3D" id="1.20.1290.10">
    <property type="entry name" value="AhpD-like"/>
    <property type="match status" value="1"/>
</dbReference>
<evidence type="ECO:0000313" key="5">
    <source>
        <dbReference type="Proteomes" id="UP001231166"/>
    </source>
</evidence>
<evidence type="ECO:0000313" key="4">
    <source>
        <dbReference type="Proteomes" id="UP001066327"/>
    </source>
</evidence>
<dbReference type="Proteomes" id="UP001066327">
    <property type="component" value="Unassembled WGS sequence"/>
</dbReference>
<evidence type="ECO:0000313" key="2">
    <source>
        <dbReference type="EMBL" id="MCZ4590184.1"/>
    </source>
</evidence>
<organism evidence="3 5">
    <name type="scientific">Rhodococcus opacus</name>
    <name type="common">Nocardia opaca</name>
    <dbReference type="NCBI Taxonomy" id="37919"/>
    <lineage>
        <taxon>Bacteria</taxon>
        <taxon>Bacillati</taxon>
        <taxon>Actinomycetota</taxon>
        <taxon>Actinomycetes</taxon>
        <taxon>Mycobacteriales</taxon>
        <taxon>Nocardiaceae</taxon>
        <taxon>Rhodococcus</taxon>
    </lineage>
</organism>
<keyword evidence="4" id="KW-1185">Reference proteome</keyword>
<dbReference type="InterPro" id="IPR029032">
    <property type="entry name" value="AhpD-like"/>
</dbReference>
<keyword evidence="3" id="KW-0614">Plasmid</keyword>
<dbReference type="InterPro" id="IPR003779">
    <property type="entry name" value="CMD-like"/>
</dbReference>
<accession>A0AAX3YSA7</accession>
<proteinExistence type="predicted"/>
<reference evidence="2" key="1">
    <citation type="submission" date="2022-12" db="EMBL/GenBank/DDBJ databases">
        <authorList>
            <person name="Krivoruchko A.V."/>
            <person name="Elkin A."/>
        </authorList>
    </citation>
    <scope>NUCLEOTIDE SEQUENCE</scope>
    <source>
        <strain evidence="2">IEGM 249</strain>
    </source>
</reference>
<dbReference type="EMBL" id="JAPWIS010000043">
    <property type="protein sequence ID" value="MCZ4590184.1"/>
    <property type="molecule type" value="Genomic_DNA"/>
</dbReference>
<dbReference type="InterPro" id="IPR004675">
    <property type="entry name" value="AhpD_core"/>
</dbReference>
<dbReference type="RefSeq" id="WP_269592893.1">
    <property type="nucleotide sequence ID" value="NZ_CP130956.1"/>
</dbReference>
<dbReference type="SUPFAM" id="SSF69118">
    <property type="entry name" value="AhpD-like"/>
    <property type="match status" value="1"/>
</dbReference>
<dbReference type="NCBIfam" id="TIGR00778">
    <property type="entry name" value="ahpD_dom"/>
    <property type="match status" value="1"/>
</dbReference>
<dbReference type="GO" id="GO:0051920">
    <property type="term" value="F:peroxiredoxin activity"/>
    <property type="evidence" value="ECO:0007669"/>
    <property type="project" value="InterPro"/>
</dbReference>
<sequence length="115" mass="11980">MPTPHNHRHSPLGTDLAPEMGSALAAYNAAVFAGPGEIPRKYRELIGIAVALTTQCEACIRFHTEDAVALGVSEQELAEVTYIAAAMRAGGAVVHGMKALSVAARVSKPLISTDA</sequence>
<protein>
    <submittedName>
        <fullName evidence="3">Carboxymuconolactone decarboxylase family protein</fullName>
    </submittedName>
</protein>
<geneLocation type="plasmid" evidence="3 5">
    <name>pRho-VOC14-L</name>
</geneLocation>
<dbReference type="Pfam" id="PF02627">
    <property type="entry name" value="CMD"/>
    <property type="match status" value="1"/>
</dbReference>
<name>A0AAX3YSA7_RHOOP</name>
<evidence type="ECO:0000259" key="1">
    <source>
        <dbReference type="Pfam" id="PF02627"/>
    </source>
</evidence>